<accession>A0A1H3T3A6</accession>
<dbReference type="AlphaFoldDB" id="A0A1H3T3A6"/>
<evidence type="ECO:0000313" key="2">
    <source>
        <dbReference type="EMBL" id="SDZ44520.1"/>
    </source>
</evidence>
<keyword evidence="3" id="KW-1185">Reference proteome</keyword>
<organism evidence="2 3">
    <name type="scientific">Evansella caseinilytica</name>
    <dbReference type="NCBI Taxonomy" id="1503961"/>
    <lineage>
        <taxon>Bacteria</taxon>
        <taxon>Bacillati</taxon>
        <taxon>Bacillota</taxon>
        <taxon>Bacilli</taxon>
        <taxon>Bacillales</taxon>
        <taxon>Bacillaceae</taxon>
        <taxon>Evansella</taxon>
    </lineage>
</organism>
<dbReference type="OrthoDB" id="2973803at2"/>
<dbReference type="EMBL" id="FNPI01000013">
    <property type="protein sequence ID" value="SDZ44520.1"/>
    <property type="molecule type" value="Genomic_DNA"/>
</dbReference>
<sequence length="79" mass="8938">MNNKKIIGAIFLLISTILYSTKYITAAIAGANDATWGTKDFTRYLSYTPNALTVFIYLSLLIGVIYFVWGLLDFFKTKK</sequence>
<keyword evidence="1" id="KW-1133">Transmembrane helix</keyword>
<dbReference type="Proteomes" id="UP000198935">
    <property type="component" value="Unassembled WGS sequence"/>
</dbReference>
<evidence type="ECO:0000313" key="3">
    <source>
        <dbReference type="Proteomes" id="UP000198935"/>
    </source>
</evidence>
<name>A0A1H3T3A6_9BACI</name>
<keyword evidence="1" id="KW-0472">Membrane</keyword>
<gene>
    <name evidence="2" type="ORF">SAMN05421736_1137</name>
</gene>
<dbReference type="STRING" id="1503961.SAMN05421736_1137"/>
<reference evidence="3" key="1">
    <citation type="submission" date="2016-10" db="EMBL/GenBank/DDBJ databases">
        <authorList>
            <person name="Varghese N."/>
            <person name="Submissions S."/>
        </authorList>
    </citation>
    <scope>NUCLEOTIDE SEQUENCE [LARGE SCALE GENOMIC DNA]</scope>
    <source>
        <strain evidence="3">SP</strain>
    </source>
</reference>
<evidence type="ECO:0000256" key="1">
    <source>
        <dbReference type="SAM" id="Phobius"/>
    </source>
</evidence>
<proteinExistence type="predicted"/>
<keyword evidence="1" id="KW-0812">Transmembrane</keyword>
<feature type="transmembrane region" description="Helical" evidence="1">
    <location>
        <begin position="50"/>
        <end position="72"/>
    </location>
</feature>
<protein>
    <submittedName>
        <fullName evidence="2">Uncharacterized protein</fullName>
    </submittedName>
</protein>